<dbReference type="AlphaFoldDB" id="A0AA38X1C2"/>
<reference evidence="1" key="1">
    <citation type="submission" date="2022-10" db="EMBL/GenBank/DDBJ databases">
        <title>Culturing micro-colonial fungi from biological soil crusts in the Mojave desert and describing Neophaeococcomyces mojavensis, and introducing the new genera and species Taxawa tesnikishii.</title>
        <authorList>
            <person name="Kurbessoian T."/>
            <person name="Stajich J.E."/>
        </authorList>
    </citation>
    <scope>NUCLEOTIDE SEQUENCE</scope>
    <source>
        <strain evidence="1">TK_41</strain>
    </source>
</reference>
<name>A0AA38X1C2_9EURO</name>
<accession>A0AA38X1C2</accession>
<organism evidence="1 2">
    <name type="scientific">Cladophialophora chaetospira</name>
    <dbReference type="NCBI Taxonomy" id="386627"/>
    <lineage>
        <taxon>Eukaryota</taxon>
        <taxon>Fungi</taxon>
        <taxon>Dikarya</taxon>
        <taxon>Ascomycota</taxon>
        <taxon>Pezizomycotina</taxon>
        <taxon>Eurotiomycetes</taxon>
        <taxon>Chaetothyriomycetidae</taxon>
        <taxon>Chaetothyriales</taxon>
        <taxon>Herpotrichiellaceae</taxon>
        <taxon>Cladophialophora</taxon>
    </lineage>
</organism>
<evidence type="ECO:0000313" key="2">
    <source>
        <dbReference type="Proteomes" id="UP001172673"/>
    </source>
</evidence>
<proteinExistence type="predicted"/>
<comment type="caution">
    <text evidence="1">The sequence shown here is derived from an EMBL/GenBank/DDBJ whole genome shotgun (WGS) entry which is preliminary data.</text>
</comment>
<gene>
    <name evidence="1" type="ORF">H2200_010366</name>
</gene>
<protein>
    <submittedName>
        <fullName evidence="1">Uncharacterized protein</fullName>
    </submittedName>
</protein>
<sequence length="119" mass="13347">MKGLDPRGEISDGYLKLRGDFGQVVILHSGESKFNWELDIRGGGELYLDITDGSETASGSTVYLMSISTNNVGDRKKSLVLQETQQIGQYRRIGLFSHWDWEKQSSPEPLWTVAEIVIV</sequence>
<dbReference type="Proteomes" id="UP001172673">
    <property type="component" value="Unassembled WGS sequence"/>
</dbReference>
<dbReference type="EMBL" id="JAPDRK010000017">
    <property type="protein sequence ID" value="KAJ9604977.1"/>
    <property type="molecule type" value="Genomic_DNA"/>
</dbReference>
<keyword evidence="2" id="KW-1185">Reference proteome</keyword>
<evidence type="ECO:0000313" key="1">
    <source>
        <dbReference type="EMBL" id="KAJ9604977.1"/>
    </source>
</evidence>